<dbReference type="GO" id="GO:0055070">
    <property type="term" value="P:copper ion homeostasis"/>
    <property type="evidence" value="ECO:0007669"/>
    <property type="project" value="InterPro"/>
</dbReference>
<accession>A0A7G6E0E9</accession>
<keyword evidence="1" id="KW-0175">Coiled coil</keyword>
<name>A0A7G6E0E9_THEFR</name>
<sequence length="254" mass="28130">MIIDIRYHVASLVAVFLALGLGIFIGSTIVGESLVAEIVEQQESMVSKLEGDYEALKNEAKKYQEQLTAIQETAQLYKRYAEESIPYVLKDKLPAKRIAIIQNGDMEIPQQFFYNLKIAGAEIISYTKFSPDLYADSERIDDLVCALGGTGDRVDCVLITHGYLNTAGINLTLAQRIEEILLQKLQGQGIPVYVVKGSTGYPVNDRLYKEFTVSTVDDINTVPGQIALILAMAGYHGHYEIKATADFILPAFNQ</sequence>
<dbReference type="OrthoDB" id="2382049at2"/>
<reference evidence="3 4" key="1">
    <citation type="journal article" date="2019" name="Front. Microbiol.">
        <title>Thermoanaerosceptrum fracticalcis gen. nov. sp. nov., a Novel Fumarate-Fermenting Microorganism From a Deep Fractured Carbonate Aquifer of the US Great Basin.</title>
        <authorList>
            <person name="Hamilton-Brehm S.D."/>
            <person name="Stewart L.E."/>
            <person name="Zavarin M."/>
            <person name="Caldwell M."/>
            <person name="Lawson P.A."/>
            <person name="Onstott T.C."/>
            <person name="Grzymski J."/>
            <person name="Neveux I."/>
            <person name="Lollar B.S."/>
            <person name="Russell C.E."/>
            <person name="Moser D.P."/>
        </authorList>
    </citation>
    <scope>NUCLEOTIDE SEQUENCE [LARGE SCALE GENOMIC DNA]</scope>
    <source>
        <strain evidence="3 4">DRI-13</strain>
    </source>
</reference>
<dbReference type="AlphaFoldDB" id="A0A7G6E0E9"/>
<evidence type="ECO:0008006" key="5">
    <source>
        <dbReference type="Google" id="ProtNLM"/>
    </source>
</evidence>
<evidence type="ECO:0000313" key="3">
    <source>
        <dbReference type="EMBL" id="QNB45553.1"/>
    </source>
</evidence>
<evidence type="ECO:0000256" key="2">
    <source>
        <dbReference type="SAM" id="Phobius"/>
    </source>
</evidence>
<keyword evidence="2" id="KW-1133">Transmembrane helix</keyword>
<protein>
    <recommendedName>
        <fullName evidence="5">Copper transporter</fullName>
    </recommendedName>
</protein>
<evidence type="ECO:0000256" key="1">
    <source>
        <dbReference type="SAM" id="Coils"/>
    </source>
</evidence>
<proteinExistence type="predicted"/>
<feature type="transmembrane region" description="Helical" evidence="2">
    <location>
        <begin position="7"/>
        <end position="30"/>
    </location>
</feature>
<dbReference type="InterPro" id="IPR021522">
    <property type="entry name" value="MctB"/>
</dbReference>
<dbReference type="RefSeq" id="WP_034421450.1">
    <property type="nucleotide sequence ID" value="NZ_CP045798.1"/>
</dbReference>
<keyword evidence="2" id="KW-0812">Transmembrane</keyword>
<feature type="coiled-coil region" evidence="1">
    <location>
        <begin position="39"/>
        <end position="73"/>
    </location>
</feature>
<dbReference type="KEGG" id="tfr:BR63_04005"/>
<dbReference type="Proteomes" id="UP000515847">
    <property type="component" value="Chromosome"/>
</dbReference>
<keyword evidence="4" id="KW-1185">Reference proteome</keyword>
<organism evidence="3 4">
    <name type="scientific">Thermanaerosceptrum fracticalcis</name>
    <dbReference type="NCBI Taxonomy" id="1712410"/>
    <lineage>
        <taxon>Bacteria</taxon>
        <taxon>Bacillati</taxon>
        <taxon>Bacillota</taxon>
        <taxon>Clostridia</taxon>
        <taxon>Eubacteriales</taxon>
        <taxon>Peptococcaceae</taxon>
        <taxon>Thermanaerosceptrum</taxon>
    </lineage>
</organism>
<evidence type="ECO:0000313" key="4">
    <source>
        <dbReference type="Proteomes" id="UP000515847"/>
    </source>
</evidence>
<dbReference type="GO" id="GO:0016020">
    <property type="term" value="C:membrane"/>
    <property type="evidence" value="ECO:0007669"/>
    <property type="project" value="InterPro"/>
</dbReference>
<keyword evidence="2" id="KW-0472">Membrane</keyword>
<dbReference type="EMBL" id="CP045798">
    <property type="protein sequence ID" value="QNB45553.1"/>
    <property type="molecule type" value="Genomic_DNA"/>
</dbReference>
<gene>
    <name evidence="3" type="ORF">BR63_04005</name>
</gene>
<dbReference type="Pfam" id="PF11382">
    <property type="entry name" value="MctB"/>
    <property type="match status" value="2"/>
</dbReference>